<sequence length="57" mass="7010">MRRQAGNVIQMNSGPERLRRRRRKRNQCRRLLPDAYKTLLSVGNRKIETHFMLNRWM</sequence>
<evidence type="ECO:0000313" key="2">
    <source>
        <dbReference type="EMBL" id="MBX56223.1"/>
    </source>
</evidence>
<evidence type="ECO:0000256" key="1">
    <source>
        <dbReference type="SAM" id="MobiDB-lite"/>
    </source>
</evidence>
<accession>A0A2P2PN98</accession>
<dbReference type="EMBL" id="GGEC01075739">
    <property type="protein sequence ID" value="MBX56223.1"/>
    <property type="molecule type" value="Transcribed_RNA"/>
</dbReference>
<dbReference type="AlphaFoldDB" id="A0A2P2PN98"/>
<protein>
    <submittedName>
        <fullName evidence="2">Uncharacterized protein</fullName>
    </submittedName>
</protein>
<name>A0A2P2PN98_RHIMU</name>
<organism evidence="2">
    <name type="scientific">Rhizophora mucronata</name>
    <name type="common">Asiatic mangrove</name>
    <dbReference type="NCBI Taxonomy" id="61149"/>
    <lineage>
        <taxon>Eukaryota</taxon>
        <taxon>Viridiplantae</taxon>
        <taxon>Streptophyta</taxon>
        <taxon>Embryophyta</taxon>
        <taxon>Tracheophyta</taxon>
        <taxon>Spermatophyta</taxon>
        <taxon>Magnoliopsida</taxon>
        <taxon>eudicotyledons</taxon>
        <taxon>Gunneridae</taxon>
        <taxon>Pentapetalae</taxon>
        <taxon>rosids</taxon>
        <taxon>fabids</taxon>
        <taxon>Malpighiales</taxon>
        <taxon>Rhizophoraceae</taxon>
        <taxon>Rhizophora</taxon>
    </lineage>
</organism>
<proteinExistence type="predicted"/>
<reference evidence="2" key="1">
    <citation type="submission" date="2018-02" db="EMBL/GenBank/DDBJ databases">
        <title>Rhizophora mucronata_Transcriptome.</title>
        <authorList>
            <person name="Meera S.P."/>
            <person name="Sreeshan A."/>
            <person name="Augustine A."/>
        </authorList>
    </citation>
    <scope>NUCLEOTIDE SEQUENCE</scope>
    <source>
        <tissue evidence="2">Leaf</tissue>
    </source>
</reference>
<feature type="region of interest" description="Disordered" evidence="1">
    <location>
        <begin position="1"/>
        <end position="26"/>
    </location>
</feature>